<dbReference type="PANTHER" id="PTHR34218:SF4">
    <property type="entry name" value="ACYL-HOMOSERINE LACTONE ACYLASE QUIP"/>
    <property type="match status" value="1"/>
</dbReference>
<feature type="binding site" evidence="6">
    <location>
        <position position="533"/>
    </location>
    <ligand>
        <name>Ca(2+)</name>
        <dbReference type="ChEBI" id="CHEBI:29108"/>
    </ligand>
</feature>
<dbReference type="EMBL" id="FTMN01000006">
    <property type="protein sequence ID" value="SIQ57961.1"/>
    <property type="molecule type" value="Genomic_DNA"/>
</dbReference>
<comment type="cofactor">
    <cofactor evidence="6">
        <name>Ca(2+)</name>
        <dbReference type="ChEBI" id="CHEBI:29108"/>
    </cofactor>
    <text evidence="6">Binds 1 Ca(2+) ion per dimer.</text>
</comment>
<dbReference type="STRING" id="49186.SAMN05421647_10678"/>
<dbReference type="Gene3D" id="1.10.1400.10">
    <property type="match status" value="1"/>
</dbReference>
<dbReference type="PIRSF" id="PIRSF001227">
    <property type="entry name" value="Pen_acylase"/>
    <property type="match status" value="1"/>
</dbReference>
<gene>
    <name evidence="8" type="ORF">SAMN05421647_10678</name>
</gene>
<feature type="binding site" evidence="6">
    <location>
        <position position="356"/>
    </location>
    <ligand>
        <name>Ca(2+)</name>
        <dbReference type="ChEBI" id="CHEBI:29108"/>
    </ligand>
</feature>
<feature type="binding site" evidence="6">
    <location>
        <position position="354"/>
    </location>
    <ligand>
        <name>Ca(2+)</name>
        <dbReference type="ChEBI" id="CHEBI:29108"/>
    </ligand>
</feature>
<evidence type="ECO:0000313" key="8">
    <source>
        <dbReference type="EMBL" id="SIQ57961.1"/>
    </source>
</evidence>
<evidence type="ECO:0000256" key="7">
    <source>
        <dbReference type="SAM" id="SignalP"/>
    </source>
</evidence>
<organism evidence="8 9">
    <name type="scientific">Marinobacterium stanieri</name>
    <dbReference type="NCBI Taxonomy" id="49186"/>
    <lineage>
        <taxon>Bacteria</taxon>
        <taxon>Pseudomonadati</taxon>
        <taxon>Pseudomonadota</taxon>
        <taxon>Gammaproteobacteria</taxon>
        <taxon>Oceanospirillales</taxon>
        <taxon>Oceanospirillaceae</taxon>
        <taxon>Marinobacterium</taxon>
    </lineage>
</organism>
<dbReference type="AlphaFoldDB" id="A0A1N6TXI1"/>
<feature type="active site" description="Nucleophile" evidence="5">
    <location>
        <position position="282"/>
    </location>
</feature>
<evidence type="ECO:0000256" key="5">
    <source>
        <dbReference type="PIRSR" id="PIRSR001227-1"/>
    </source>
</evidence>
<evidence type="ECO:0000256" key="2">
    <source>
        <dbReference type="ARBA" id="ARBA00022801"/>
    </source>
</evidence>
<comment type="subunit">
    <text evidence="4">Heterodimer of an alpha subunit and a beta subunit processed from the same precursor.</text>
</comment>
<reference evidence="8 9" key="1">
    <citation type="submission" date="2017-01" db="EMBL/GenBank/DDBJ databases">
        <authorList>
            <person name="Mah S.A."/>
            <person name="Swanson W.J."/>
            <person name="Moy G.W."/>
            <person name="Vacquier V.D."/>
        </authorList>
    </citation>
    <scope>NUCLEOTIDE SEQUENCE [LARGE SCALE GENOMIC DNA]</scope>
    <source>
        <strain evidence="8 9">DSM 7027</strain>
    </source>
</reference>
<sequence length="834" mass="93551">MPNKMTRTALSTAILAALPLFADAGEITIKRDTWGVPHVYAETTHDLFYGYGYAVAQDRLYQMEIAKRSTQGRMAEVLGTDYVEYDKKIRRNYDPTSIQRQIDALSTDDRAILDGYAAGMNAWIEQVLSKQDSLLAKQFHDNDFVPEAWTAFDVAMIFVGSMGNRFGDYNTEIENQQLLDALIKEHGETDGWAIFNQLNPLNDPSAPTTVPKGDWSGTFDKRHVELAQRPSISDKTEADIARLAIGQDGGVLNLALAEAQHYNAQQFRDFGLTGVAGYPQTSNMIVVGKDKAKGANSILLNGPQFGWYNPAYTYSIGLHGAGFDLVGNTPFAYPGILFGNNADIAWGSTWGAGDVVDIYRETLNPENPNEYLFEGRYRPMEVRTETIQVKGADPVELKVYKTVHGLLISRDDAQNLAYAKKRAWQGREIETLMAWTRQGQASNHADWLKQAARSAFNINFYYADQQGNIGYAFTGKYPERKPGHDNRLPASGEGDQEWLGIKPFERNPQVYNPSSGYIANWNNKPADDFIAPDMFWYSWSEADRVDTMRAIMDSKDRFTAEDVKQMMEDVSYADVNAGYFIPYLDQATRGLNTEDERRKAVQLLLDWAMTSHDKDRDGFYDEAATALFQAWLPEMLALTFKDDIPGNFFNWYASAGYPSPESPLRSSVNIQPGTKALLQALRGKDAGVEQSYDFLNGRSANELLLSSLDNALKKVKQKHGDDPANWKLPVVPMRFFTNNFLGMPQAGKDEEKQTHIAMNRGTENNLVVFNGQQVQTHEVVAPGQSGFIAPDGTPSPHYDDQLKLYEDFDYKQTWLAPEQVDANTQSVTRLNTGH</sequence>
<evidence type="ECO:0000256" key="1">
    <source>
        <dbReference type="ARBA" id="ARBA00006586"/>
    </source>
</evidence>
<feature type="binding site" evidence="6">
    <location>
        <position position="172"/>
    </location>
    <ligand>
        <name>Ca(2+)</name>
        <dbReference type="ChEBI" id="CHEBI:29108"/>
    </ligand>
</feature>
<dbReference type="GO" id="GO:0046872">
    <property type="term" value="F:metal ion binding"/>
    <property type="evidence" value="ECO:0007669"/>
    <property type="project" value="UniProtKB-KW"/>
</dbReference>
<keyword evidence="6" id="KW-0106">Calcium</keyword>
<feature type="binding site" evidence="6">
    <location>
        <position position="357"/>
    </location>
    <ligand>
        <name>Ca(2+)</name>
        <dbReference type="ChEBI" id="CHEBI:29108"/>
    </ligand>
</feature>
<dbReference type="InterPro" id="IPR023343">
    <property type="entry name" value="Penicillin_amidase_dom1"/>
</dbReference>
<dbReference type="eggNOG" id="COG2366">
    <property type="taxonomic scope" value="Bacteria"/>
</dbReference>
<keyword evidence="6" id="KW-0479">Metal-binding</keyword>
<evidence type="ECO:0000313" key="9">
    <source>
        <dbReference type="Proteomes" id="UP000186895"/>
    </source>
</evidence>
<dbReference type="InterPro" id="IPR002692">
    <property type="entry name" value="S45"/>
</dbReference>
<dbReference type="Gene3D" id="1.10.287.150">
    <property type="match status" value="1"/>
</dbReference>
<dbReference type="RefSeq" id="WP_244894374.1">
    <property type="nucleotide sequence ID" value="NZ_FTMN01000006.1"/>
</dbReference>
<dbReference type="Proteomes" id="UP000186895">
    <property type="component" value="Unassembled WGS sequence"/>
</dbReference>
<protein>
    <submittedName>
        <fullName evidence="8">Penicillin amidase</fullName>
    </submittedName>
</protein>
<dbReference type="Pfam" id="PF01804">
    <property type="entry name" value="Penicil_amidase"/>
    <property type="match status" value="1"/>
</dbReference>
<dbReference type="InterPro" id="IPR043146">
    <property type="entry name" value="Penicillin_amidase_N_B-knob"/>
</dbReference>
<evidence type="ECO:0000256" key="4">
    <source>
        <dbReference type="ARBA" id="ARBA00038735"/>
    </source>
</evidence>
<feature type="signal peptide" evidence="7">
    <location>
        <begin position="1"/>
        <end position="24"/>
    </location>
</feature>
<dbReference type="InterPro" id="IPR014395">
    <property type="entry name" value="Pen/GL7ACA/AHL_acylase"/>
</dbReference>
<accession>A0A1N6TXI1</accession>
<dbReference type="Gene3D" id="3.60.20.10">
    <property type="entry name" value="Glutamine Phosphoribosylpyrophosphate, subunit 1, domain 1"/>
    <property type="match status" value="1"/>
</dbReference>
<name>A0A1N6TXI1_9GAMM</name>
<dbReference type="InterPro" id="IPR029055">
    <property type="entry name" value="Ntn_hydrolases_N"/>
</dbReference>
<keyword evidence="3" id="KW-0865">Zymogen</keyword>
<evidence type="ECO:0000256" key="6">
    <source>
        <dbReference type="PIRSR" id="PIRSR001227-2"/>
    </source>
</evidence>
<keyword evidence="7" id="KW-0732">Signal</keyword>
<dbReference type="Gene3D" id="2.30.120.10">
    <property type="match status" value="1"/>
</dbReference>
<dbReference type="GO" id="GO:0017000">
    <property type="term" value="P:antibiotic biosynthetic process"/>
    <property type="evidence" value="ECO:0007669"/>
    <property type="project" value="InterPro"/>
</dbReference>
<dbReference type="InterPro" id="IPR043147">
    <property type="entry name" value="Penicillin_amidase_A-knob"/>
</dbReference>
<dbReference type="PANTHER" id="PTHR34218">
    <property type="entry name" value="PEPTIDASE S45 PENICILLIN AMIDASE"/>
    <property type="match status" value="1"/>
</dbReference>
<keyword evidence="2" id="KW-0378">Hydrolase</keyword>
<dbReference type="GO" id="GO:0016811">
    <property type="term" value="F:hydrolase activity, acting on carbon-nitrogen (but not peptide) bonds, in linear amides"/>
    <property type="evidence" value="ECO:0007669"/>
    <property type="project" value="InterPro"/>
</dbReference>
<dbReference type="SUPFAM" id="SSF56235">
    <property type="entry name" value="N-terminal nucleophile aminohydrolases (Ntn hydrolases)"/>
    <property type="match status" value="1"/>
</dbReference>
<feature type="chain" id="PRO_5012071368" evidence="7">
    <location>
        <begin position="25"/>
        <end position="834"/>
    </location>
</feature>
<comment type="similarity">
    <text evidence="1">Belongs to the peptidase S45 family.</text>
</comment>
<proteinExistence type="inferred from homology"/>
<evidence type="ECO:0000256" key="3">
    <source>
        <dbReference type="ARBA" id="ARBA00023145"/>
    </source>
</evidence>
<dbReference type="Gene3D" id="1.10.439.10">
    <property type="entry name" value="Penicillin Amidohydrolase, domain 1"/>
    <property type="match status" value="1"/>
</dbReference>
<keyword evidence="9" id="KW-1185">Reference proteome</keyword>